<comment type="caution">
    <text evidence="2">The sequence shown here is derived from an EMBL/GenBank/DDBJ whole genome shotgun (WGS) entry which is preliminary data.</text>
</comment>
<feature type="transmembrane region" description="Helical" evidence="1">
    <location>
        <begin position="179"/>
        <end position="202"/>
    </location>
</feature>
<dbReference type="EMBL" id="BOPF01000004">
    <property type="protein sequence ID" value="GIJ44833.1"/>
    <property type="molecule type" value="Genomic_DNA"/>
</dbReference>
<feature type="transmembrane region" description="Helical" evidence="1">
    <location>
        <begin position="214"/>
        <end position="234"/>
    </location>
</feature>
<proteinExistence type="predicted"/>
<sequence length="280" mass="30203">MQSSNPVLNRLGDAAARERGGGSQGQWAPPGQNPFQNQYGQQYDQVPQYQQQAPGRVMTLDDVVVRTIMLLALTGIAGALSWILIPRGSGVEFLAMIGSVLAGLVLGLVITFARVTNPVVIAAYAVIEGVLLGVVSRFYEARFGGIVMQAVAGTFVIFFVMAGLYKVGAIRATPRFRKFVIGALIAFVVLSLINFVAYLAGWDIGLTDGVDGPVSGLAIVFAAAGILIGALTFILDFDQVEQSVRAGLPEKYSWYCAFGLLVGLIFLYWQVLRMLSYLRR</sequence>
<dbReference type="Pfam" id="PF12811">
    <property type="entry name" value="BaxI_1"/>
    <property type="match status" value="1"/>
</dbReference>
<feature type="transmembrane region" description="Helical" evidence="1">
    <location>
        <begin position="119"/>
        <end position="139"/>
    </location>
</feature>
<dbReference type="PIRSF" id="PIRSF009160">
    <property type="entry name" value="UCP009160"/>
    <property type="match status" value="1"/>
</dbReference>
<feature type="transmembrane region" description="Helical" evidence="1">
    <location>
        <begin position="145"/>
        <end position="167"/>
    </location>
</feature>
<dbReference type="AlphaFoldDB" id="A0A8J4DPN0"/>
<accession>A0A8J4DPN0</accession>
<gene>
    <name evidence="2" type="ORF">Val02_17190</name>
</gene>
<feature type="transmembrane region" description="Helical" evidence="1">
    <location>
        <begin position="63"/>
        <end position="85"/>
    </location>
</feature>
<feature type="transmembrane region" description="Helical" evidence="1">
    <location>
        <begin position="254"/>
        <end position="271"/>
    </location>
</feature>
<keyword evidence="1" id="KW-0472">Membrane</keyword>
<dbReference type="RefSeq" id="WP_203898362.1">
    <property type="nucleotide sequence ID" value="NZ_BOPF01000004.1"/>
</dbReference>
<dbReference type="PANTHER" id="PTHR41282:SF1">
    <property type="entry name" value="CONSERVED TRANSMEMBRANE PROTEIN-RELATED"/>
    <property type="match status" value="1"/>
</dbReference>
<name>A0A8J4DPN0_9ACTN</name>
<keyword evidence="1" id="KW-0812">Transmembrane</keyword>
<dbReference type="PANTHER" id="PTHR41282">
    <property type="entry name" value="CONSERVED TRANSMEMBRANE PROTEIN-RELATED"/>
    <property type="match status" value="1"/>
</dbReference>
<organism evidence="2 3">
    <name type="scientific">Virgisporangium aliadipatigenens</name>
    <dbReference type="NCBI Taxonomy" id="741659"/>
    <lineage>
        <taxon>Bacteria</taxon>
        <taxon>Bacillati</taxon>
        <taxon>Actinomycetota</taxon>
        <taxon>Actinomycetes</taxon>
        <taxon>Micromonosporales</taxon>
        <taxon>Micromonosporaceae</taxon>
        <taxon>Virgisporangium</taxon>
    </lineage>
</organism>
<protein>
    <submittedName>
        <fullName evidence="2">Membrane protein</fullName>
    </submittedName>
</protein>
<evidence type="ECO:0000256" key="1">
    <source>
        <dbReference type="SAM" id="Phobius"/>
    </source>
</evidence>
<keyword evidence="3" id="KW-1185">Reference proteome</keyword>
<dbReference type="InterPro" id="IPR010539">
    <property type="entry name" value="BaxI_1-like"/>
</dbReference>
<feature type="transmembrane region" description="Helical" evidence="1">
    <location>
        <begin position="91"/>
        <end position="112"/>
    </location>
</feature>
<evidence type="ECO:0000313" key="2">
    <source>
        <dbReference type="EMBL" id="GIJ44833.1"/>
    </source>
</evidence>
<evidence type="ECO:0000313" key="3">
    <source>
        <dbReference type="Proteomes" id="UP000619260"/>
    </source>
</evidence>
<reference evidence="2" key="1">
    <citation type="submission" date="2021-01" db="EMBL/GenBank/DDBJ databases">
        <title>Whole genome shotgun sequence of Virgisporangium aliadipatigenens NBRC 105644.</title>
        <authorList>
            <person name="Komaki H."/>
            <person name="Tamura T."/>
        </authorList>
    </citation>
    <scope>NUCLEOTIDE SEQUENCE</scope>
    <source>
        <strain evidence="2">NBRC 105644</strain>
    </source>
</reference>
<dbReference type="Proteomes" id="UP000619260">
    <property type="component" value="Unassembled WGS sequence"/>
</dbReference>
<keyword evidence="1" id="KW-1133">Transmembrane helix</keyword>